<dbReference type="AlphaFoldDB" id="T1B618"/>
<comment type="caution">
    <text evidence="4">The sequence shown here is derived from an EMBL/GenBank/DDBJ whole genome shotgun (WGS) entry which is preliminary data.</text>
</comment>
<dbReference type="InterPro" id="IPR036291">
    <property type="entry name" value="NAD(P)-bd_dom_sf"/>
</dbReference>
<dbReference type="PRINTS" id="PR00081">
    <property type="entry name" value="GDHRDH"/>
</dbReference>
<keyword evidence="2" id="KW-0560">Oxidoreductase</keyword>
<feature type="region of interest" description="Disordered" evidence="3">
    <location>
        <begin position="155"/>
        <end position="174"/>
    </location>
</feature>
<dbReference type="PANTHER" id="PTHR43669:SF14">
    <property type="entry name" value="OXIDOREDUCTASE"/>
    <property type="match status" value="1"/>
</dbReference>
<dbReference type="EMBL" id="AUZY01007514">
    <property type="protein sequence ID" value="EQD49610.1"/>
    <property type="molecule type" value="Genomic_DNA"/>
</dbReference>
<dbReference type="Gene3D" id="3.40.50.720">
    <property type="entry name" value="NAD(P)-binding Rossmann-like Domain"/>
    <property type="match status" value="1"/>
</dbReference>
<name>T1B618_9ZZZZ</name>
<sequence>MGWGMARIKELIDLSGQTALVTGAAQGIGTASARRLAEAGASVVVTDVRADAGSQLAQEIVRDGGRARFLPLDVARIETLPDVLARIHEEATRIDLLVNNAGVFPAAPALETTPERWDAVRNLNLRGRFFLTTEVAHRMRASGGGRIIHIASIDALRPPGSSPPTTPPRRGSRC</sequence>
<evidence type="ECO:0000256" key="2">
    <source>
        <dbReference type="ARBA" id="ARBA00023002"/>
    </source>
</evidence>
<accession>T1B618</accession>
<dbReference type="SUPFAM" id="SSF51735">
    <property type="entry name" value="NAD(P)-binding Rossmann-fold domains"/>
    <property type="match status" value="1"/>
</dbReference>
<proteinExistence type="inferred from homology"/>
<protein>
    <submittedName>
        <fullName evidence="4">Short-chain dehydrogenase/reductase SDR</fullName>
    </submittedName>
</protein>
<evidence type="ECO:0000313" key="4">
    <source>
        <dbReference type="EMBL" id="EQD49610.1"/>
    </source>
</evidence>
<dbReference type="InterPro" id="IPR002347">
    <property type="entry name" value="SDR_fam"/>
</dbReference>
<evidence type="ECO:0000256" key="3">
    <source>
        <dbReference type="SAM" id="MobiDB-lite"/>
    </source>
</evidence>
<reference evidence="4" key="2">
    <citation type="journal article" date="2014" name="ISME J.">
        <title>Microbial stratification in low pH oxic and suboxic macroscopic growths along an acid mine drainage.</title>
        <authorList>
            <person name="Mendez-Garcia C."/>
            <person name="Mesa V."/>
            <person name="Sprenger R.R."/>
            <person name="Richter M."/>
            <person name="Diez M.S."/>
            <person name="Solano J."/>
            <person name="Bargiela R."/>
            <person name="Golyshina O.V."/>
            <person name="Manteca A."/>
            <person name="Ramos J.L."/>
            <person name="Gallego J.R."/>
            <person name="Llorente I."/>
            <person name="Martins Dos Santos V.A."/>
            <person name="Jensen O.N."/>
            <person name="Pelaez A.I."/>
            <person name="Sanchez J."/>
            <person name="Ferrer M."/>
        </authorList>
    </citation>
    <scope>NUCLEOTIDE SEQUENCE</scope>
</reference>
<organism evidence="4">
    <name type="scientific">mine drainage metagenome</name>
    <dbReference type="NCBI Taxonomy" id="410659"/>
    <lineage>
        <taxon>unclassified sequences</taxon>
        <taxon>metagenomes</taxon>
        <taxon>ecological metagenomes</taxon>
    </lineage>
</organism>
<comment type="similarity">
    <text evidence="1">Belongs to the short-chain dehydrogenases/reductases (SDR) family.</text>
</comment>
<dbReference type="CDD" id="cd05233">
    <property type="entry name" value="SDR_c"/>
    <property type="match status" value="1"/>
</dbReference>
<dbReference type="GO" id="GO:0016491">
    <property type="term" value="F:oxidoreductase activity"/>
    <property type="evidence" value="ECO:0007669"/>
    <property type="project" value="UniProtKB-KW"/>
</dbReference>
<dbReference type="Pfam" id="PF00106">
    <property type="entry name" value="adh_short"/>
    <property type="match status" value="1"/>
</dbReference>
<dbReference type="PANTHER" id="PTHR43669">
    <property type="entry name" value="5-KETO-D-GLUCONATE 5-REDUCTASE"/>
    <property type="match status" value="1"/>
</dbReference>
<evidence type="ECO:0000256" key="1">
    <source>
        <dbReference type="ARBA" id="ARBA00006484"/>
    </source>
</evidence>
<gene>
    <name evidence="4" type="ORF">B1B_11545</name>
</gene>
<reference evidence="4" key="1">
    <citation type="submission" date="2013-08" db="EMBL/GenBank/DDBJ databases">
        <authorList>
            <person name="Mendez C."/>
            <person name="Richter M."/>
            <person name="Ferrer M."/>
            <person name="Sanchez J."/>
        </authorList>
    </citation>
    <scope>NUCLEOTIDE SEQUENCE</scope>
</reference>